<dbReference type="InterPro" id="IPR013011">
    <property type="entry name" value="PTS_EIIB_2"/>
</dbReference>
<dbReference type="InterPro" id="IPR036095">
    <property type="entry name" value="PTS_EIIB-like_sf"/>
</dbReference>
<accession>A0A0C2VZL3</accession>
<evidence type="ECO:0000259" key="2">
    <source>
        <dbReference type="PROSITE" id="PS51099"/>
    </source>
</evidence>
<dbReference type="PATRIC" id="fig|889306.3.peg.859"/>
<dbReference type="GO" id="GO:0008982">
    <property type="term" value="F:protein-N(PI)-phosphohistidine-sugar phosphotransferase activity"/>
    <property type="evidence" value="ECO:0007669"/>
    <property type="project" value="InterPro"/>
</dbReference>
<dbReference type="AlphaFoldDB" id="A0A0C2VZL3"/>
<organism evidence="3 4">
    <name type="scientific">Jeotgalibacillus soli</name>
    <dbReference type="NCBI Taxonomy" id="889306"/>
    <lineage>
        <taxon>Bacteria</taxon>
        <taxon>Bacillati</taxon>
        <taxon>Bacillota</taxon>
        <taxon>Bacilli</taxon>
        <taxon>Bacillales</taxon>
        <taxon>Caryophanaceae</taxon>
        <taxon>Jeotgalibacillus</taxon>
    </lineage>
</organism>
<dbReference type="InterPro" id="IPR003501">
    <property type="entry name" value="PTS_EIIB_2/3"/>
</dbReference>
<dbReference type="RefSeq" id="WP_041086525.1">
    <property type="nucleotide sequence ID" value="NZ_JXRP01000009.1"/>
</dbReference>
<name>A0A0C2VZL3_9BACL</name>
<protein>
    <submittedName>
        <fullName evidence="3">PTS lactose transporter subunit IIB</fullName>
        <ecNumber evidence="3">2.7.1.69</ecNumber>
    </submittedName>
</protein>
<dbReference type="Gene3D" id="3.40.50.2300">
    <property type="match status" value="1"/>
</dbReference>
<reference evidence="3 4" key="1">
    <citation type="submission" date="2015-01" db="EMBL/GenBank/DDBJ databases">
        <title>Genome sequencing of Jeotgalibacillus soli.</title>
        <authorList>
            <person name="Goh K.M."/>
            <person name="Chan K.-G."/>
            <person name="Yaakop A.S."/>
            <person name="Ee R."/>
            <person name="Gan H.M."/>
            <person name="Chan C.S."/>
        </authorList>
    </citation>
    <scope>NUCLEOTIDE SEQUENCE [LARGE SCALE GENOMIC DNA]</scope>
    <source>
        <strain evidence="3 4">P9</strain>
    </source>
</reference>
<feature type="domain" description="PTS EIIB type-2" evidence="2">
    <location>
        <begin position="2"/>
        <end position="88"/>
    </location>
</feature>
<gene>
    <name evidence="3" type="ORF">KP78_08560</name>
</gene>
<dbReference type="OrthoDB" id="6603449at2"/>
<dbReference type="PROSITE" id="PS51099">
    <property type="entry name" value="PTS_EIIB_TYPE_2"/>
    <property type="match status" value="1"/>
</dbReference>
<keyword evidence="4" id="KW-1185">Reference proteome</keyword>
<evidence type="ECO:0000313" key="3">
    <source>
        <dbReference type="EMBL" id="KIL49388.1"/>
    </source>
</evidence>
<comment type="caution">
    <text evidence="3">The sequence shown here is derived from an EMBL/GenBank/DDBJ whole genome shotgun (WGS) entry which is preliminary data.</text>
</comment>
<evidence type="ECO:0000256" key="1">
    <source>
        <dbReference type="ARBA" id="ARBA00022679"/>
    </source>
</evidence>
<evidence type="ECO:0000313" key="4">
    <source>
        <dbReference type="Proteomes" id="UP000031938"/>
    </source>
</evidence>
<sequence length="88" mass="9697">MKKIMVVCGNGLGSSFIMELNVKKALDQLGKEAEVDHTDLTTARTAEADIFVVAQDLLENLDDGVRTIVGLENMMNIEEIKLKIDGYL</sequence>
<dbReference type="Pfam" id="PF02302">
    <property type="entry name" value="PTS_IIB"/>
    <property type="match status" value="1"/>
</dbReference>
<dbReference type="CDD" id="cd05563">
    <property type="entry name" value="PTS_IIB_ascorbate"/>
    <property type="match status" value="1"/>
</dbReference>
<dbReference type="SUPFAM" id="SSF52794">
    <property type="entry name" value="PTS system IIB component-like"/>
    <property type="match status" value="1"/>
</dbReference>
<keyword evidence="1 3" id="KW-0808">Transferase</keyword>
<dbReference type="EC" id="2.7.1.69" evidence="3"/>
<dbReference type="Proteomes" id="UP000031938">
    <property type="component" value="Unassembled WGS sequence"/>
</dbReference>
<dbReference type="GO" id="GO:0009401">
    <property type="term" value="P:phosphoenolpyruvate-dependent sugar phosphotransferase system"/>
    <property type="evidence" value="ECO:0007669"/>
    <property type="project" value="InterPro"/>
</dbReference>
<dbReference type="STRING" id="889306.KP78_08560"/>
<proteinExistence type="predicted"/>
<dbReference type="EMBL" id="JXRP01000009">
    <property type="protein sequence ID" value="KIL49388.1"/>
    <property type="molecule type" value="Genomic_DNA"/>
</dbReference>